<dbReference type="InterPro" id="IPR005653">
    <property type="entry name" value="OstA-like_N"/>
</dbReference>
<dbReference type="GO" id="GO:0015920">
    <property type="term" value="P:lipopolysaccharide transport"/>
    <property type="evidence" value="ECO:0007669"/>
    <property type="project" value="TreeGrafter"/>
</dbReference>
<feature type="compositionally biased region" description="Low complexity" evidence="2">
    <location>
        <begin position="66"/>
        <end position="76"/>
    </location>
</feature>
<name>A0A560H644_9PROT</name>
<keyword evidence="6" id="KW-1185">Reference proteome</keyword>
<accession>A0A560H644</accession>
<proteinExistence type="predicted"/>
<dbReference type="PANTHER" id="PTHR36504:SF1">
    <property type="entry name" value="LIPOPOLYSACCHARIDE EXPORT SYSTEM PROTEIN LPTA"/>
    <property type="match status" value="1"/>
</dbReference>
<feature type="domain" description="Organic solvent tolerance-like N-terminal" evidence="4">
    <location>
        <begin position="200"/>
        <end position="305"/>
    </location>
</feature>
<feature type="compositionally biased region" description="Low complexity" evidence="2">
    <location>
        <begin position="39"/>
        <end position="54"/>
    </location>
</feature>
<evidence type="ECO:0000259" key="4">
    <source>
        <dbReference type="Pfam" id="PF03968"/>
    </source>
</evidence>
<dbReference type="GO" id="GO:0030288">
    <property type="term" value="C:outer membrane-bounded periplasmic space"/>
    <property type="evidence" value="ECO:0007669"/>
    <property type="project" value="TreeGrafter"/>
</dbReference>
<feature type="region of interest" description="Disordered" evidence="2">
    <location>
        <begin position="324"/>
        <end position="348"/>
    </location>
</feature>
<sequence>MKTAPQKTAPMMRTLLLGGLAVAACALVTLAPASRAEEPAAQSAAEKPAAAAKKPAAEKATKTKKAAPPAQNPAVAGEPGLLPFTPTEVTAAPPGAIDITSDETMEWHNDQLAAVARGHVVVVRGEDTLHCDTLVVYYRKAQDGSTEMYRMAADGQVVMTSPSQQAYGDHAVYDVDQDVTVMTGDHLHLVTRSDTVYARDTLEYWKQQQLLVARGNAVAINDKGDRIRADVLVGIMEQNAAKQLEMTRMDAKGNVLIVTPKDIARGSDGTYNVKTRIAILTGDVKLTQGQNQVNGHRAEVNNATGVSRMLPDETVKGGRVHSVLVPKRSDQPAAPAGSTKPPGGGAQP</sequence>
<dbReference type="Gene3D" id="2.60.450.10">
    <property type="entry name" value="Lipopolysaccharide (LPS) transport protein A like domain"/>
    <property type="match status" value="2"/>
</dbReference>
<evidence type="ECO:0000256" key="3">
    <source>
        <dbReference type="SAM" id="SignalP"/>
    </source>
</evidence>
<evidence type="ECO:0000256" key="1">
    <source>
        <dbReference type="ARBA" id="ARBA00022729"/>
    </source>
</evidence>
<dbReference type="EMBL" id="VITR01000007">
    <property type="protein sequence ID" value="TWB41786.1"/>
    <property type="molecule type" value="Genomic_DNA"/>
</dbReference>
<gene>
    <name evidence="5" type="ORF">FBZ90_107160</name>
</gene>
<dbReference type="Pfam" id="PF03968">
    <property type="entry name" value="LptD_N"/>
    <property type="match status" value="2"/>
</dbReference>
<evidence type="ECO:0000313" key="6">
    <source>
        <dbReference type="Proteomes" id="UP000315751"/>
    </source>
</evidence>
<evidence type="ECO:0000313" key="5">
    <source>
        <dbReference type="EMBL" id="TWB41786.1"/>
    </source>
</evidence>
<comment type="caution">
    <text evidence="5">The sequence shown here is derived from an EMBL/GenBank/DDBJ whole genome shotgun (WGS) entry which is preliminary data.</text>
</comment>
<dbReference type="GO" id="GO:0009279">
    <property type="term" value="C:cell outer membrane"/>
    <property type="evidence" value="ECO:0007669"/>
    <property type="project" value="TreeGrafter"/>
</dbReference>
<dbReference type="PANTHER" id="PTHR36504">
    <property type="entry name" value="LIPOPOLYSACCHARIDE EXPORT SYSTEM PROTEIN LPTA"/>
    <property type="match status" value="1"/>
</dbReference>
<dbReference type="Proteomes" id="UP000315751">
    <property type="component" value="Unassembled WGS sequence"/>
</dbReference>
<dbReference type="GO" id="GO:0017089">
    <property type="term" value="F:glycolipid transfer activity"/>
    <property type="evidence" value="ECO:0007669"/>
    <property type="project" value="TreeGrafter"/>
</dbReference>
<protein>
    <submittedName>
        <fullName evidence="5">Lipopolysaccharide export system protein LptA</fullName>
    </submittedName>
</protein>
<keyword evidence="1 3" id="KW-0732">Signal</keyword>
<reference evidence="5 6" key="1">
    <citation type="submission" date="2019-06" db="EMBL/GenBank/DDBJ databases">
        <title>Genomic Encyclopedia of Type Strains, Phase IV (KMG-V): Genome sequencing to study the core and pangenomes of soil and plant-associated prokaryotes.</title>
        <authorList>
            <person name="Whitman W."/>
        </authorList>
    </citation>
    <scope>NUCLEOTIDE SEQUENCE [LARGE SCALE GENOMIC DNA]</scope>
    <source>
        <strain evidence="5 6">BR 11622</strain>
    </source>
</reference>
<feature type="chain" id="PRO_5021917280" evidence="3">
    <location>
        <begin position="37"/>
        <end position="348"/>
    </location>
</feature>
<dbReference type="AlphaFoldDB" id="A0A560H644"/>
<feature type="domain" description="Organic solvent tolerance-like N-terminal" evidence="4">
    <location>
        <begin position="99"/>
        <end position="196"/>
    </location>
</feature>
<feature type="signal peptide" evidence="3">
    <location>
        <begin position="1"/>
        <end position="36"/>
    </location>
</feature>
<dbReference type="PROSITE" id="PS51257">
    <property type="entry name" value="PROKAR_LIPOPROTEIN"/>
    <property type="match status" value="1"/>
</dbReference>
<organism evidence="5 6">
    <name type="scientific">Nitrospirillum amazonense</name>
    <dbReference type="NCBI Taxonomy" id="28077"/>
    <lineage>
        <taxon>Bacteria</taxon>
        <taxon>Pseudomonadati</taxon>
        <taxon>Pseudomonadota</taxon>
        <taxon>Alphaproteobacteria</taxon>
        <taxon>Rhodospirillales</taxon>
        <taxon>Azospirillaceae</taxon>
        <taxon>Nitrospirillum</taxon>
    </lineage>
</organism>
<dbReference type="InterPro" id="IPR052037">
    <property type="entry name" value="LPS_export_LptA"/>
</dbReference>
<feature type="region of interest" description="Disordered" evidence="2">
    <location>
        <begin position="39"/>
        <end position="79"/>
    </location>
</feature>
<evidence type="ECO:0000256" key="2">
    <source>
        <dbReference type="SAM" id="MobiDB-lite"/>
    </source>
</evidence>